<dbReference type="PANTHER" id="PTHR43546:SF3">
    <property type="entry name" value="UPF0173 METAL-DEPENDENT HYDROLASE MJ1163"/>
    <property type="match status" value="1"/>
</dbReference>
<protein>
    <submittedName>
        <fullName evidence="3">MBL fold metallo-hydrolase</fullName>
    </submittedName>
</protein>
<sequence length="537" mass="60158">MALIDVNSDTPVFLRPQVRIEPLILRWLADHHLIPPVHRALKVSRSHLPVLRSFLEQPKRHAEAVRIPALRGGPFVDIPPERTQEVRELLDRTLSSPFAPQQLADAIQALDERLAADPGTGIERLYSEVAEPLRGLVELYYDTRHRARFRLIEPLLYRSALYREEDQSLQLSLAQSDERAFGYSTPRLDGPGLLTLDVPFSSPLVDLLAGLRFQARPLGEVREALRLEDERARLLETFLTPECAPASPRYSGPGARIRYFGHASLLIETRETAIMVDPTLGYGGLQGEARYSFAELPERLDCVFITHAHADHFSVETLLQLRGRTDTVVVPRGSGGNLSDPALDAMLRAIGFRKVRALDNLETLDLPGGRATAIPFLGEHGDLDILSKASWLLELGGRRIFVGSDASVPEPRLYERLAPLLREVDAFFYAVEANGAPLSWGNGPLLTQPPNRQMDQTRRQGSATGSQLSGLLELLRPRRYYSYALALEPWLRHVVATPEHEMKTRLREVEVALETCRRLGLVGERLQGRAELRLEDA</sequence>
<proteinExistence type="predicted"/>
<dbReference type="PANTHER" id="PTHR43546">
    <property type="entry name" value="UPF0173 METAL-DEPENDENT HYDROLASE MJ1163-RELATED"/>
    <property type="match status" value="1"/>
</dbReference>
<feature type="domain" description="Metallo-beta-lactamase" evidence="1">
    <location>
        <begin position="274"/>
        <end position="419"/>
    </location>
</feature>
<dbReference type="Pfam" id="PF12706">
    <property type="entry name" value="Lactamase_B_2"/>
    <property type="match status" value="1"/>
</dbReference>
<dbReference type="InterPro" id="IPR001279">
    <property type="entry name" value="Metallo-B-lactamas"/>
</dbReference>
<accession>A0ABY9X2L1</accession>
<reference evidence="3 4" key="1">
    <citation type="submission" date="2019-08" db="EMBL/GenBank/DDBJ databases">
        <title>Archangium and Cystobacter genomes.</title>
        <authorList>
            <person name="Chen I.-C.K."/>
            <person name="Wielgoss S."/>
        </authorList>
    </citation>
    <scope>NUCLEOTIDE SEQUENCE [LARGE SCALE GENOMIC DNA]</scope>
    <source>
        <strain evidence="3 4">Cbm 6</strain>
    </source>
</reference>
<dbReference type="Proteomes" id="UP001611383">
    <property type="component" value="Chromosome"/>
</dbReference>
<evidence type="ECO:0000259" key="2">
    <source>
        <dbReference type="Pfam" id="PF18456"/>
    </source>
</evidence>
<name>A0ABY9X2L1_9BACT</name>
<dbReference type="InterPro" id="IPR041141">
    <property type="entry name" value="CmlA_N"/>
</dbReference>
<evidence type="ECO:0000313" key="3">
    <source>
        <dbReference type="EMBL" id="WNG49637.1"/>
    </source>
</evidence>
<feature type="domain" description="Diiron non-heme beta-hydroxylase N-terminal" evidence="2">
    <location>
        <begin position="14"/>
        <end position="241"/>
    </location>
</feature>
<dbReference type="InterPro" id="IPR036866">
    <property type="entry name" value="RibonucZ/Hydroxyglut_hydro"/>
</dbReference>
<evidence type="ECO:0000313" key="4">
    <source>
        <dbReference type="Proteomes" id="UP001611383"/>
    </source>
</evidence>
<keyword evidence="4" id="KW-1185">Reference proteome</keyword>
<dbReference type="EMBL" id="CP043494">
    <property type="protein sequence ID" value="WNG49637.1"/>
    <property type="molecule type" value="Genomic_DNA"/>
</dbReference>
<dbReference type="Pfam" id="PF18456">
    <property type="entry name" value="CmlA_N"/>
    <property type="match status" value="1"/>
</dbReference>
<gene>
    <name evidence="3" type="ORF">F0U60_40100</name>
</gene>
<organism evidence="3 4">
    <name type="scientific">Archangium minus</name>
    <dbReference type="NCBI Taxonomy" id="83450"/>
    <lineage>
        <taxon>Bacteria</taxon>
        <taxon>Pseudomonadati</taxon>
        <taxon>Myxococcota</taxon>
        <taxon>Myxococcia</taxon>
        <taxon>Myxococcales</taxon>
        <taxon>Cystobacterineae</taxon>
        <taxon>Archangiaceae</taxon>
        <taxon>Archangium</taxon>
    </lineage>
</organism>
<dbReference type="InterPro" id="IPR050114">
    <property type="entry name" value="UPF0173_UPF0282_UlaG_hydrolase"/>
</dbReference>
<dbReference type="Gene3D" id="3.60.15.10">
    <property type="entry name" value="Ribonuclease Z/Hydroxyacylglutathione hydrolase-like"/>
    <property type="match status" value="1"/>
</dbReference>
<dbReference type="SUPFAM" id="SSF56281">
    <property type="entry name" value="Metallo-hydrolase/oxidoreductase"/>
    <property type="match status" value="1"/>
</dbReference>
<evidence type="ECO:0000259" key="1">
    <source>
        <dbReference type="Pfam" id="PF12706"/>
    </source>
</evidence>
<dbReference type="RefSeq" id="WP_395807761.1">
    <property type="nucleotide sequence ID" value="NZ_CP043494.1"/>
</dbReference>